<accession>S9S426</accession>
<comment type="caution">
    <text evidence="1">The sequence shown here is derived from an EMBL/GenBank/DDBJ whole genome shotgun (WGS) entry which is preliminary data.</text>
</comment>
<evidence type="ECO:0000313" key="1">
    <source>
        <dbReference type="EMBL" id="EPY00667.1"/>
    </source>
</evidence>
<feature type="non-terminal residue" evidence="1">
    <location>
        <position position="1"/>
    </location>
</feature>
<dbReference type="Proteomes" id="UP000015350">
    <property type="component" value="Unassembled WGS sequence"/>
</dbReference>
<evidence type="ECO:0000313" key="2">
    <source>
        <dbReference type="Proteomes" id="UP000015350"/>
    </source>
</evidence>
<organism evidence="1 2">
    <name type="scientific">Magnetospirillum fulvum MGU-K5</name>
    <dbReference type="NCBI Taxonomy" id="1316936"/>
    <lineage>
        <taxon>Bacteria</taxon>
        <taxon>Pseudomonadati</taxon>
        <taxon>Pseudomonadota</taxon>
        <taxon>Alphaproteobacteria</taxon>
        <taxon>Rhodospirillales</taxon>
        <taxon>Rhodospirillaceae</taxon>
        <taxon>Magnetospirillum</taxon>
    </lineage>
</organism>
<name>S9S426_MAGFU</name>
<reference evidence="1 2" key="1">
    <citation type="submission" date="2013-04" db="EMBL/GenBank/DDBJ databases">
        <authorList>
            <person name="Kuznetsov B."/>
            <person name="Ivanovsky R."/>
        </authorList>
    </citation>
    <scope>NUCLEOTIDE SEQUENCE [LARGE SCALE GENOMIC DNA]</scope>
    <source>
        <strain evidence="1 2">MGU-K5</strain>
    </source>
</reference>
<protein>
    <submittedName>
        <fullName evidence="1">Uncharacterized protein</fullName>
    </submittedName>
</protein>
<dbReference type="AlphaFoldDB" id="S9S426"/>
<dbReference type="EMBL" id="AQPH01000075">
    <property type="protein sequence ID" value="EPY00667.1"/>
    <property type="molecule type" value="Genomic_DNA"/>
</dbReference>
<proteinExistence type="predicted"/>
<sequence>ATRDEARDLHEEGVAVQPLPWIGDAN</sequence>
<gene>
    <name evidence="1" type="ORF">K678_14819</name>
</gene>